<evidence type="ECO:0000313" key="1">
    <source>
        <dbReference type="EMBL" id="QRD03911.1"/>
    </source>
</evidence>
<gene>
    <name evidence="1" type="ORF">JI435_442610</name>
</gene>
<dbReference type="Proteomes" id="UP000663193">
    <property type="component" value="Chromosome 16"/>
</dbReference>
<dbReference type="AlphaFoldDB" id="A0A7U2FJ42"/>
<dbReference type="OrthoDB" id="3794541at2759"/>
<protein>
    <submittedName>
        <fullName evidence="1">Uncharacterized protein</fullName>
    </submittedName>
</protein>
<proteinExistence type="predicted"/>
<dbReference type="VEuPathDB" id="FungiDB:JI435_442610"/>
<evidence type="ECO:0000313" key="2">
    <source>
        <dbReference type="Proteomes" id="UP000663193"/>
    </source>
</evidence>
<organism evidence="1 2">
    <name type="scientific">Phaeosphaeria nodorum (strain SN15 / ATCC MYA-4574 / FGSC 10173)</name>
    <name type="common">Glume blotch fungus</name>
    <name type="synonym">Parastagonospora nodorum</name>
    <dbReference type="NCBI Taxonomy" id="321614"/>
    <lineage>
        <taxon>Eukaryota</taxon>
        <taxon>Fungi</taxon>
        <taxon>Dikarya</taxon>
        <taxon>Ascomycota</taxon>
        <taxon>Pezizomycotina</taxon>
        <taxon>Dothideomycetes</taxon>
        <taxon>Pleosporomycetidae</taxon>
        <taxon>Pleosporales</taxon>
        <taxon>Pleosporineae</taxon>
        <taxon>Phaeosphaeriaceae</taxon>
        <taxon>Parastagonospora</taxon>
    </lineage>
</organism>
<dbReference type="EMBL" id="CP069038">
    <property type="protein sequence ID" value="QRD03911.1"/>
    <property type="molecule type" value="Genomic_DNA"/>
</dbReference>
<name>A0A7U2FJ42_PHANO</name>
<sequence>MCDLAEDFGAPSLSISKGRAILTPGLADKLKSGPKFIIRTVSNINKEIRVVAVCGIIDVEEMLLVSDWEAPPDAPELYQEAGQADPSADGWSFSDFYAFRHLLKDIGAAAQFWIVSEPPRELVQRYTAYLHANPYYDRKVVLNADLFDQWHLKLNALNPTRHIFCFCNTLPSLHELRHVYLSLMREVLFGGPLCMKSSGAVLCMSTNIK</sequence>
<reference evidence="2" key="1">
    <citation type="journal article" date="2021" name="BMC Genomics">
        <title>Chromosome-level genome assembly and manually-curated proteome of model necrotroph Parastagonospora nodorum Sn15 reveals a genome-wide trove of candidate effector homologs, and redundancy of virulence-related functions within an accessory chromosome.</title>
        <authorList>
            <person name="Bertazzoni S."/>
            <person name="Jones D.A.B."/>
            <person name="Phan H.T."/>
            <person name="Tan K.-C."/>
            <person name="Hane J.K."/>
        </authorList>
    </citation>
    <scope>NUCLEOTIDE SEQUENCE [LARGE SCALE GENOMIC DNA]</scope>
    <source>
        <strain evidence="2">SN15 / ATCC MYA-4574 / FGSC 10173)</strain>
    </source>
</reference>
<keyword evidence="2" id="KW-1185">Reference proteome</keyword>
<accession>A0A7U2FJ42</accession>